<protein>
    <submittedName>
        <fullName evidence="1">Uncharacterized protein</fullName>
    </submittedName>
</protein>
<gene>
    <name evidence="1" type="ORF">REH74_019080</name>
</gene>
<evidence type="ECO:0000313" key="1">
    <source>
        <dbReference type="EMBL" id="MGI1899635.1"/>
    </source>
</evidence>
<reference evidence="1" key="1">
    <citation type="submission" date="2024-11" db="EMBL/GenBank/DDBJ databases">
        <title>Identification of new Vibrio campbellii strains harboring the pVA1 plasmid isolated from Penaeus vannamei postlarvae affected by outbreaks of acute hepatopancreatic necrosis disease (AHPND) in Mexico.</title>
        <authorList>
            <person name="Gomez-Gil B."/>
            <person name="Enciso-Ibarra J."/>
        </authorList>
    </citation>
    <scope>NUCLEOTIDE SEQUENCE</scope>
    <source>
        <strain evidence="1">M270204</strain>
    </source>
</reference>
<accession>A0ACC7RCC7</accession>
<name>A0ACC7RCC7_9VIBR</name>
<organism evidence="1 2">
    <name type="scientific">Vibrio campbellii</name>
    <dbReference type="NCBI Taxonomy" id="680"/>
    <lineage>
        <taxon>Bacteria</taxon>
        <taxon>Pseudomonadati</taxon>
        <taxon>Pseudomonadota</taxon>
        <taxon>Gammaproteobacteria</taxon>
        <taxon>Vibrionales</taxon>
        <taxon>Vibrionaceae</taxon>
        <taxon>Vibrio</taxon>
    </lineage>
</organism>
<dbReference type="Proteomes" id="UP001354073">
    <property type="component" value="Unassembled WGS sequence"/>
</dbReference>
<evidence type="ECO:0000313" key="2">
    <source>
        <dbReference type="Proteomes" id="UP001354073"/>
    </source>
</evidence>
<proteinExistence type="predicted"/>
<sequence>MSTFTLPHYVTPKNSHRGVSRCQFKAQNHDALAHFIGKQTDRKKIWGRNEFATSPLLGANQQRKHYLYKENALVQFTLTTVGINH</sequence>
<comment type="caution">
    <text evidence="1">The sequence shown here is derived from an EMBL/GenBank/DDBJ whole genome shotgun (WGS) entry which is preliminary data.</text>
</comment>
<dbReference type="EMBL" id="JAVHXJ020000114">
    <property type="protein sequence ID" value="MGI1899635.1"/>
    <property type="molecule type" value="Genomic_DNA"/>
</dbReference>